<protein>
    <recommendedName>
        <fullName evidence="4">F-box domain-containing protein</fullName>
    </recommendedName>
</protein>
<accession>A0A6A6EAR9</accession>
<dbReference type="Proteomes" id="UP000800200">
    <property type="component" value="Unassembled WGS sequence"/>
</dbReference>
<reference evidence="2" key="1">
    <citation type="journal article" date="2020" name="Stud. Mycol.">
        <title>101 Dothideomycetes genomes: a test case for predicting lifestyles and emergence of pathogens.</title>
        <authorList>
            <person name="Haridas S."/>
            <person name="Albert R."/>
            <person name="Binder M."/>
            <person name="Bloem J."/>
            <person name="Labutti K."/>
            <person name="Salamov A."/>
            <person name="Andreopoulos B."/>
            <person name="Baker S."/>
            <person name="Barry K."/>
            <person name="Bills G."/>
            <person name="Bluhm B."/>
            <person name="Cannon C."/>
            <person name="Castanera R."/>
            <person name="Culley D."/>
            <person name="Daum C."/>
            <person name="Ezra D."/>
            <person name="Gonzalez J."/>
            <person name="Henrissat B."/>
            <person name="Kuo A."/>
            <person name="Liang C."/>
            <person name="Lipzen A."/>
            <person name="Lutzoni F."/>
            <person name="Magnuson J."/>
            <person name="Mondo S."/>
            <person name="Nolan M."/>
            <person name="Ohm R."/>
            <person name="Pangilinan J."/>
            <person name="Park H.-J."/>
            <person name="Ramirez L."/>
            <person name="Alfaro M."/>
            <person name="Sun H."/>
            <person name="Tritt A."/>
            <person name="Yoshinaga Y."/>
            <person name="Zwiers L.-H."/>
            <person name="Turgeon B."/>
            <person name="Goodwin S."/>
            <person name="Spatafora J."/>
            <person name="Crous P."/>
            <person name="Grigoriev I."/>
        </authorList>
    </citation>
    <scope>NUCLEOTIDE SEQUENCE</scope>
    <source>
        <strain evidence="2">CBS 207.26</strain>
    </source>
</reference>
<dbReference type="EMBL" id="ML994627">
    <property type="protein sequence ID" value="KAF2187230.1"/>
    <property type="molecule type" value="Genomic_DNA"/>
</dbReference>
<organism evidence="2 3">
    <name type="scientific">Zopfia rhizophila CBS 207.26</name>
    <dbReference type="NCBI Taxonomy" id="1314779"/>
    <lineage>
        <taxon>Eukaryota</taxon>
        <taxon>Fungi</taxon>
        <taxon>Dikarya</taxon>
        <taxon>Ascomycota</taxon>
        <taxon>Pezizomycotina</taxon>
        <taxon>Dothideomycetes</taxon>
        <taxon>Dothideomycetes incertae sedis</taxon>
        <taxon>Zopfiaceae</taxon>
        <taxon>Zopfia</taxon>
    </lineage>
</organism>
<keyword evidence="3" id="KW-1185">Reference proteome</keyword>
<dbReference type="OrthoDB" id="3939900at2759"/>
<evidence type="ECO:0000313" key="2">
    <source>
        <dbReference type="EMBL" id="KAF2187230.1"/>
    </source>
</evidence>
<name>A0A6A6EAR9_9PEZI</name>
<evidence type="ECO:0000256" key="1">
    <source>
        <dbReference type="SAM" id="MobiDB-lite"/>
    </source>
</evidence>
<proteinExistence type="predicted"/>
<gene>
    <name evidence="2" type="ORF">K469DRAFT_109971</name>
</gene>
<feature type="compositionally biased region" description="Polar residues" evidence="1">
    <location>
        <begin position="254"/>
        <end position="266"/>
    </location>
</feature>
<dbReference type="AlphaFoldDB" id="A0A6A6EAR9"/>
<evidence type="ECO:0008006" key="4">
    <source>
        <dbReference type="Google" id="ProtNLM"/>
    </source>
</evidence>
<sequence>MSTSTSPTLLSLPPELILEIADHLPPDGLLSLKFTHPILNATVPLAQRLRNTALSTCARLAIRTYLARPDPKPSHIRCILCKAVYPAALFSSSSSPACRALCSVSDNPRTEVVELPRRFCAWHVGRLARIVHTEVGGRNGWVSKMEEMCMHCGAVKVWKECGCKCNSCGVRIVRTYTRYLNNEVECKRFFFWKEAELDESQTGNRKEEGRLFVRETCWDPDATAHPSIINLPVQYEGQKSSARRSPLPTPPTRGSPQSVPSDSIQP</sequence>
<feature type="region of interest" description="Disordered" evidence="1">
    <location>
        <begin position="235"/>
        <end position="266"/>
    </location>
</feature>
<evidence type="ECO:0000313" key="3">
    <source>
        <dbReference type="Proteomes" id="UP000800200"/>
    </source>
</evidence>